<dbReference type="SUPFAM" id="SSF49785">
    <property type="entry name" value="Galactose-binding domain-like"/>
    <property type="match status" value="1"/>
</dbReference>
<dbReference type="SUPFAM" id="SSF53474">
    <property type="entry name" value="alpha/beta-Hydrolases"/>
    <property type="match status" value="1"/>
</dbReference>
<evidence type="ECO:0000256" key="1">
    <source>
        <dbReference type="ARBA" id="ARBA00022801"/>
    </source>
</evidence>
<evidence type="ECO:0000313" key="3">
    <source>
        <dbReference type="Proteomes" id="UP000254412"/>
    </source>
</evidence>
<dbReference type="InterPro" id="IPR005674">
    <property type="entry name" value="CocE/Ser_esterase"/>
</dbReference>
<dbReference type="NCBIfam" id="TIGR00976">
    <property type="entry name" value="CocE_NonD"/>
    <property type="match status" value="2"/>
</dbReference>
<proteinExistence type="predicted"/>
<dbReference type="Pfam" id="PF02129">
    <property type="entry name" value="Peptidase_S15"/>
    <property type="match status" value="1"/>
</dbReference>
<dbReference type="SMART" id="SM00939">
    <property type="entry name" value="PepX_C"/>
    <property type="match status" value="1"/>
</dbReference>
<organism evidence="2 3">
    <name type="scientific">Staphylococcus nepalensis</name>
    <dbReference type="NCBI Taxonomy" id="214473"/>
    <lineage>
        <taxon>Bacteria</taxon>
        <taxon>Bacillati</taxon>
        <taxon>Bacillota</taxon>
        <taxon>Bacilli</taxon>
        <taxon>Bacillales</taxon>
        <taxon>Staphylococcaceae</taxon>
        <taxon>Staphylococcus</taxon>
    </lineage>
</organism>
<dbReference type="PANTHER" id="PTHR43056:SF10">
    <property type="entry name" value="COCE_NOND FAMILY, PUTATIVE (AFU_ORTHOLOGUE AFUA_7G00600)-RELATED"/>
    <property type="match status" value="1"/>
</dbReference>
<name>A0A380GJY0_9STAP</name>
<dbReference type="EMBL" id="UHDS01000001">
    <property type="protein sequence ID" value="SUM53895.1"/>
    <property type="molecule type" value="Genomic_DNA"/>
</dbReference>
<dbReference type="GO" id="GO:0008239">
    <property type="term" value="F:dipeptidyl-peptidase activity"/>
    <property type="evidence" value="ECO:0007669"/>
    <property type="project" value="InterPro"/>
</dbReference>
<gene>
    <name evidence="2" type="primary">cocE</name>
    <name evidence="2" type="ORF">NCTC13834_00178</name>
</gene>
<dbReference type="InterPro" id="IPR008979">
    <property type="entry name" value="Galactose-bd-like_sf"/>
</dbReference>
<dbReference type="EC" id="3.1.1.84" evidence="2"/>
<accession>A0A380GJY0</accession>
<reference evidence="2 3" key="1">
    <citation type="submission" date="2018-06" db="EMBL/GenBank/DDBJ databases">
        <authorList>
            <consortium name="Pathogen Informatics"/>
            <person name="Doyle S."/>
        </authorList>
    </citation>
    <scope>NUCLEOTIDE SEQUENCE [LARGE SCALE GENOMIC DNA]</scope>
    <source>
        <strain evidence="2 3">NCTC13834</strain>
    </source>
</reference>
<evidence type="ECO:0000313" key="2">
    <source>
        <dbReference type="EMBL" id="SUM53895.1"/>
    </source>
</evidence>
<keyword evidence="1 2" id="KW-0378">Hydrolase</keyword>
<dbReference type="RefSeq" id="WP_103373292.1">
    <property type="nucleotide sequence ID" value="NZ_BMCF01000007.1"/>
</dbReference>
<dbReference type="PANTHER" id="PTHR43056">
    <property type="entry name" value="PEPTIDASE S9 PROLYL OLIGOPEPTIDASE"/>
    <property type="match status" value="1"/>
</dbReference>
<dbReference type="Gene3D" id="1.10.3020.20">
    <property type="match status" value="1"/>
</dbReference>
<dbReference type="InterPro" id="IPR029058">
    <property type="entry name" value="AB_hydrolase_fold"/>
</dbReference>
<dbReference type="Gene3D" id="2.60.120.260">
    <property type="entry name" value="Galactose-binding domain-like"/>
    <property type="match status" value="1"/>
</dbReference>
<dbReference type="InterPro" id="IPR000383">
    <property type="entry name" value="Xaa-Pro-like_dom"/>
</dbReference>
<dbReference type="Gene3D" id="3.40.50.1820">
    <property type="entry name" value="alpha/beta hydrolase"/>
    <property type="match status" value="1"/>
</dbReference>
<sequence length="563" mass="63736">MTKQMLGNSKLTATRIEDIKEGVNHIVIDSIQYGNQEMIMEKDIAVPMSDGAELYVNVIRPNKEGTFPVVMSADTYGKDNKPNINNMGPLWPTLGAIPTSSLTPEESPDPGFWVPNDYVVVKVALRGSAKSKGSLYPWGLSEAKDYAEVIEWAGKQPWSNGNVGTNGVSYLAVTQWWVASLNPSHLKAIIPWEGLNDMYREVAFHGGIPDTGFYRFWHDGLINRWPDSDIEDLKGSQKNHPLFDDYWKGKQADLSAIKVPMFVCASWSTQGLHNRGTFEGFKQVSSQDKWLKIHGRKEWETYYARESLEQQKDFFDYYLKGIDNDWQDTPKVSYEVRDKFYQGYTKYASDFPISNTKETALYLDGQTMSLDISKPQETAKVSYDSEAEGNDEVRFSTTFDQDTEITGNMKLKLWVSADEADDMDLFVGIKKLNRQGEEVHFPDFNHIEHGQVATGWLRVSHRELDQDKSTPLQPWHTHEKEVKLNGNEIVPVEIEILPSGTLFKQGESVQVVVKASEVVKGNSTPGLKTRYEHDETVNQGTHNIYTGGKYDSHLLVPIVPNNS</sequence>
<dbReference type="InterPro" id="IPR013736">
    <property type="entry name" value="Xaa-Pro_dipept_C"/>
</dbReference>
<dbReference type="InterPro" id="IPR050585">
    <property type="entry name" value="Xaa-Pro_dipeptidyl-ppase/CocE"/>
</dbReference>
<dbReference type="Pfam" id="PF08530">
    <property type="entry name" value="PepX_C"/>
    <property type="match status" value="1"/>
</dbReference>
<dbReference type="Proteomes" id="UP000254412">
    <property type="component" value="Unassembled WGS sequence"/>
</dbReference>
<dbReference type="AlphaFoldDB" id="A0A380GJY0"/>
<protein>
    <submittedName>
        <fullName evidence="2">Acyl esterase</fullName>
        <ecNumber evidence="2">3.1.1.84</ecNumber>
    </submittedName>
</protein>